<dbReference type="OrthoDB" id="3747048at2"/>
<comment type="caution">
    <text evidence="9">The sequence shown here is derived from an EMBL/GenBank/DDBJ whole genome shotgun (WGS) entry which is preliminary data.</text>
</comment>
<protein>
    <recommendedName>
        <fullName evidence="7">NADH-quinone oxidoreductase subunit A</fullName>
        <ecNumber evidence="7">7.1.1.-</ecNumber>
    </recommendedName>
    <alternativeName>
        <fullName evidence="7">NADH dehydrogenase I subunit A</fullName>
    </alternativeName>
    <alternativeName>
        <fullName evidence="7">NDH-1 subunit A</fullName>
    </alternativeName>
    <alternativeName>
        <fullName evidence="7">NUO1</fullName>
    </alternativeName>
</protein>
<comment type="function">
    <text evidence="7">NDH-1 shuttles electrons from NADH, via FMN and iron-sulfur (Fe-S) centers, to quinones in the respiratory chain. The immediate electron acceptor for the enzyme in this species is believed to be a menaquinone. Couples the redox reaction to proton translocation (for every two electrons transferred, four hydrogen ions are translocated across the cytoplasmic membrane), and thus conserves the redox energy in a proton gradient.</text>
</comment>
<evidence type="ECO:0000256" key="8">
    <source>
        <dbReference type="RuleBase" id="RU003639"/>
    </source>
</evidence>
<gene>
    <name evidence="7" type="primary">nuoA</name>
    <name evidence="9" type="ORF">E9998_14370</name>
</gene>
<dbReference type="EMBL" id="STGX01000010">
    <property type="protein sequence ID" value="THV27587.1"/>
    <property type="molecule type" value="Genomic_DNA"/>
</dbReference>
<comment type="similarity">
    <text evidence="2 7 8">Belongs to the complex I subunit 3 family.</text>
</comment>
<comment type="subcellular location">
    <subcellularLocation>
        <location evidence="7 8">Cell membrane</location>
        <topology evidence="7 8">Multi-pass membrane protein</topology>
    </subcellularLocation>
    <subcellularLocation>
        <location evidence="1">Membrane</location>
        <topology evidence="1">Multi-pass membrane protein</topology>
    </subcellularLocation>
</comment>
<keyword evidence="7 8" id="KW-0520">NAD</keyword>
<evidence type="ECO:0000256" key="6">
    <source>
        <dbReference type="ARBA" id="ARBA00023136"/>
    </source>
</evidence>
<keyword evidence="7 8" id="KW-0874">Quinone</keyword>
<dbReference type="AlphaFoldDB" id="A0A4S8PBA4"/>
<reference evidence="9 10" key="1">
    <citation type="journal article" date="2018" name="Int. J. Syst. Evol. Microbiol.">
        <title>Glycomyces paridis sp. nov., isolated from the medicinal plant Paris polyphylla.</title>
        <authorList>
            <person name="Fang X.M."/>
            <person name="Bai J.L."/>
            <person name="Su J."/>
            <person name="Zhao L.L."/>
            <person name="Liu H.Y."/>
            <person name="Ma B.P."/>
            <person name="Zhang Y.Q."/>
            <person name="Yu L.Y."/>
        </authorList>
    </citation>
    <scope>NUCLEOTIDE SEQUENCE [LARGE SCALE GENOMIC DNA]</scope>
    <source>
        <strain evidence="9 10">CPCC 204357</strain>
    </source>
</reference>
<evidence type="ECO:0000256" key="5">
    <source>
        <dbReference type="ARBA" id="ARBA00022989"/>
    </source>
</evidence>
<accession>A0A4S8PBA4</accession>
<evidence type="ECO:0000313" key="10">
    <source>
        <dbReference type="Proteomes" id="UP000305792"/>
    </source>
</evidence>
<evidence type="ECO:0000313" key="9">
    <source>
        <dbReference type="EMBL" id="THV27587.1"/>
    </source>
</evidence>
<dbReference type="Gene3D" id="1.20.58.1610">
    <property type="entry name" value="NADH:ubiquinone/plastoquinone oxidoreductase, chain 3"/>
    <property type="match status" value="1"/>
</dbReference>
<evidence type="ECO:0000256" key="7">
    <source>
        <dbReference type="HAMAP-Rule" id="MF_01394"/>
    </source>
</evidence>
<sequence>MDTSRLSDYAVFGVLLLAGFAFVAAAMTANRVLRPSAPSAAKGGTYECGVDPESAPGHVGSDWAQVQIRYYVYAFLFVLFAVEAVFLFPWAVVFRAFGTAAAAEMGVFVGVLALGLAYAWRKGVLRWR</sequence>
<dbReference type="Proteomes" id="UP000305792">
    <property type="component" value="Unassembled WGS sequence"/>
</dbReference>
<dbReference type="RefSeq" id="WP_136530393.1">
    <property type="nucleotide sequence ID" value="NZ_STGX01000010.1"/>
</dbReference>
<comment type="subunit">
    <text evidence="7">NDH-1 is composed of 14 different subunits. Subunits NuoA, H, J, K, L, M, N constitute the membrane sector of the complex.</text>
</comment>
<evidence type="ECO:0000256" key="2">
    <source>
        <dbReference type="ARBA" id="ARBA00008472"/>
    </source>
</evidence>
<evidence type="ECO:0000256" key="4">
    <source>
        <dbReference type="ARBA" id="ARBA00022692"/>
    </source>
</evidence>
<dbReference type="GO" id="GO:0030964">
    <property type="term" value="C:NADH dehydrogenase complex"/>
    <property type="evidence" value="ECO:0007669"/>
    <property type="project" value="TreeGrafter"/>
</dbReference>
<dbReference type="GO" id="GO:0050136">
    <property type="term" value="F:NADH dehydrogenase (quinone) (non-electrogenic) activity"/>
    <property type="evidence" value="ECO:0007669"/>
    <property type="project" value="UniProtKB-UniRule"/>
</dbReference>
<proteinExistence type="inferred from homology"/>
<dbReference type="GO" id="GO:0048038">
    <property type="term" value="F:quinone binding"/>
    <property type="evidence" value="ECO:0007669"/>
    <property type="project" value="UniProtKB-KW"/>
</dbReference>
<evidence type="ECO:0000256" key="3">
    <source>
        <dbReference type="ARBA" id="ARBA00022448"/>
    </source>
</evidence>
<dbReference type="GO" id="GO:0005886">
    <property type="term" value="C:plasma membrane"/>
    <property type="evidence" value="ECO:0007669"/>
    <property type="project" value="UniProtKB-SubCell"/>
</dbReference>
<keyword evidence="5 7" id="KW-1133">Transmembrane helix</keyword>
<dbReference type="HAMAP" id="MF_01394">
    <property type="entry name" value="NDH1_NuoA"/>
    <property type="match status" value="1"/>
</dbReference>
<dbReference type="EC" id="7.1.1.-" evidence="7"/>
<name>A0A4S8PBA4_9ACTN</name>
<dbReference type="GO" id="GO:0008137">
    <property type="term" value="F:NADH dehydrogenase (ubiquinone) activity"/>
    <property type="evidence" value="ECO:0007669"/>
    <property type="project" value="InterPro"/>
</dbReference>
<dbReference type="InterPro" id="IPR000440">
    <property type="entry name" value="NADH_UbQ/plastoQ_OxRdtase_su3"/>
</dbReference>
<dbReference type="PANTHER" id="PTHR11058:SF9">
    <property type="entry name" value="NADH-UBIQUINONE OXIDOREDUCTASE CHAIN 3"/>
    <property type="match status" value="1"/>
</dbReference>
<organism evidence="9 10">
    <name type="scientific">Glycomyces paridis</name>
    <dbReference type="NCBI Taxonomy" id="2126555"/>
    <lineage>
        <taxon>Bacteria</taxon>
        <taxon>Bacillati</taxon>
        <taxon>Actinomycetota</taxon>
        <taxon>Actinomycetes</taxon>
        <taxon>Glycomycetales</taxon>
        <taxon>Glycomycetaceae</taxon>
        <taxon>Glycomyces</taxon>
    </lineage>
</organism>
<dbReference type="Pfam" id="PF00507">
    <property type="entry name" value="Oxidored_q4"/>
    <property type="match status" value="1"/>
</dbReference>
<keyword evidence="7" id="KW-1278">Translocase</keyword>
<keyword evidence="10" id="KW-1185">Reference proteome</keyword>
<feature type="transmembrane region" description="Helical" evidence="7">
    <location>
        <begin position="70"/>
        <end position="91"/>
    </location>
</feature>
<evidence type="ECO:0000256" key="1">
    <source>
        <dbReference type="ARBA" id="ARBA00004141"/>
    </source>
</evidence>
<keyword evidence="4 7" id="KW-0812">Transmembrane</keyword>
<feature type="transmembrane region" description="Helical" evidence="7">
    <location>
        <begin position="97"/>
        <end position="120"/>
    </location>
</feature>
<keyword evidence="7" id="KW-1003">Cell membrane</keyword>
<dbReference type="InterPro" id="IPR023043">
    <property type="entry name" value="NAD(P)H_OxRDtase_bac/plastid"/>
</dbReference>
<keyword evidence="6 7" id="KW-0472">Membrane</keyword>
<keyword evidence="3 7" id="KW-0813">Transport</keyword>
<feature type="transmembrane region" description="Helical" evidence="7">
    <location>
        <begin position="6"/>
        <end position="27"/>
    </location>
</feature>
<dbReference type="InterPro" id="IPR038430">
    <property type="entry name" value="NDAH_ubi_oxred_su3_sf"/>
</dbReference>
<comment type="catalytic activity">
    <reaction evidence="7 8">
        <text>a quinone + NADH + 5 H(+)(in) = a quinol + NAD(+) + 4 H(+)(out)</text>
        <dbReference type="Rhea" id="RHEA:57888"/>
        <dbReference type="ChEBI" id="CHEBI:15378"/>
        <dbReference type="ChEBI" id="CHEBI:24646"/>
        <dbReference type="ChEBI" id="CHEBI:57540"/>
        <dbReference type="ChEBI" id="CHEBI:57945"/>
        <dbReference type="ChEBI" id="CHEBI:132124"/>
    </reaction>
</comment>
<dbReference type="PANTHER" id="PTHR11058">
    <property type="entry name" value="NADH-UBIQUINONE OXIDOREDUCTASE CHAIN 3"/>
    <property type="match status" value="1"/>
</dbReference>